<gene>
    <name evidence="2" type="ORF">BD310DRAFT_810872</name>
    <name evidence="1" type="ORF">BD311DRAFT_779409</name>
</gene>
<reference evidence="1 3" key="1">
    <citation type="submission" date="2019-01" db="EMBL/GenBank/DDBJ databases">
        <title>Draft genome sequences of three monokaryotic isolates of the white-rot basidiomycete fungus Dichomitus squalens.</title>
        <authorList>
            <consortium name="DOE Joint Genome Institute"/>
            <person name="Lopez S.C."/>
            <person name="Andreopoulos B."/>
            <person name="Pangilinan J."/>
            <person name="Lipzen A."/>
            <person name="Riley R."/>
            <person name="Ahrendt S."/>
            <person name="Ng V."/>
            <person name="Barry K."/>
            <person name="Daum C."/>
            <person name="Grigoriev I.V."/>
            <person name="Hilden K.S."/>
            <person name="Makela M.R."/>
            <person name="de Vries R.P."/>
        </authorList>
    </citation>
    <scope>NUCLEOTIDE SEQUENCE [LARGE SCALE GENOMIC DNA]</scope>
    <source>
        <strain evidence="2 3">CBS 464.89</strain>
        <strain evidence="1">OM18370.1</strain>
    </source>
</reference>
<keyword evidence="3" id="KW-1185">Reference proteome</keyword>
<sequence>MGLSLELVDGTQITWTHMIPLCHAHVLPAKFRFYKIELALRRRLSSGNTARTYTDCGPHSQLDYGRPLLPSLIYNSSEGTLHCATAS</sequence>
<evidence type="ECO:0000313" key="3">
    <source>
        <dbReference type="Proteomes" id="UP000292082"/>
    </source>
</evidence>
<protein>
    <submittedName>
        <fullName evidence="1">Uncharacterized protein</fullName>
    </submittedName>
</protein>
<dbReference type="EMBL" id="ML143440">
    <property type="protein sequence ID" value="TBU26864.1"/>
    <property type="molecule type" value="Genomic_DNA"/>
</dbReference>
<dbReference type="Proteomes" id="UP000292957">
    <property type="component" value="Unassembled WGS sequence"/>
</dbReference>
<evidence type="ECO:0000313" key="1">
    <source>
        <dbReference type="EMBL" id="TBU26864.1"/>
    </source>
</evidence>
<dbReference type="Proteomes" id="UP000292082">
    <property type="component" value="Unassembled WGS sequence"/>
</dbReference>
<dbReference type="EMBL" id="ML145093">
    <property type="protein sequence ID" value="TBU62491.1"/>
    <property type="molecule type" value="Genomic_DNA"/>
</dbReference>
<evidence type="ECO:0000313" key="2">
    <source>
        <dbReference type="EMBL" id="TBU62491.1"/>
    </source>
</evidence>
<proteinExistence type="predicted"/>
<dbReference type="AlphaFoldDB" id="A0A4Q9MHC4"/>
<organism evidence="1">
    <name type="scientific">Dichomitus squalens</name>
    <dbReference type="NCBI Taxonomy" id="114155"/>
    <lineage>
        <taxon>Eukaryota</taxon>
        <taxon>Fungi</taxon>
        <taxon>Dikarya</taxon>
        <taxon>Basidiomycota</taxon>
        <taxon>Agaricomycotina</taxon>
        <taxon>Agaricomycetes</taxon>
        <taxon>Polyporales</taxon>
        <taxon>Polyporaceae</taxon>
        <taxon>Dichomitus</taxon>
    </lineage>
</organism>
<name>A0A4Q9MHC4_9APHY</name>
<accession>A0A4Q9MHC4</accession>